<accession>A0A916ZGJ2</accession>
<feature type="signal peptide" evidence="1">
    <location>
        <begin position="1"/>
        <end position="22"/>
    </location>
</feature>
<name>A0A916ZGJ2_9HYPH</name>
<reference evidence="2" key="2">
    <citation type="submission" date="2020-09" db="EMBL/GenBank/DDBJ databases">
        <authorList>
            <person name="Sun Q."/>
            <person name="Zhou Y."/>
        </authorList>
    </citation>
    <scope>NUCLEOTIDE SEQUENCE</scope>
    <source>
        <strain evidence="2">CGMCC 1.15367</strain>
    </source>
</reference>
<dbReference type="InterPro" id="IPR036866">
    <property type="entry name" value="RibonucZ/Hydroxyglut_hydro"/>
</dbReference>
<keyword evidence="2" id="KW-0378">Hydrolase</keyword>
<dbReference type="EMBL" id="BMIQ01000001">
    <property type="protein sequence ID" value="GGD94446.1"/>
    <property type="molecule type" value="Genomic_DNA"/>
</dbReference>
<dbReference type="Pfam" id="PF13483">
    <property type="entry name" value="Lactamase_B_3"/>
    <property type="match status" value="1"/>
</dbReference>
<dbReference type="Proteomes" id="UP000644699">
    <property type="component" value="Unassembled WGS sequence"/>
</dbReference>
<dbReference type="GO" id="GO:0016787">
    <property type="term" value="F:hydrolase activity"/>
    <property type="evidence" value="ECO:0007669"/>
    <property type="project" value="UniProtKB-KW"/>
</dbReference>
<dbReference type="PANTHER" id="PTHR39189">
    <property type="entry name" value="UPF0173 METAL-DEPENDENT HYDROLASE YTKL"/>
    <property type="match status" value="1"/>
</dbReference>
<keyword evidence="3" id="KW-1185">Reference proteome</keyword>
<organism evidence="2 3">
    <name type="scientific">Aureimonas endophytica</name>
    <dbReference type="NCBI Taxonomy" id="2027858"/>
    <lineage>
        <taxon>Bacteria</taxon>
        <taxon>Pseudomonadati</taxon>
        <taxon>Pseudomonadota</taxon>
        <taxon>Alphaproteobacteria</taxon>
        <taxon>Hyphomicrobiales</taxon>
        <taxon>Aurantimonadaceae</taxon>
        <taxon>Aureimonas</taxon>
    </lineage>
</organism>
<protein>
    <submittedName>
        <fullName evidence="2">Zn-dependent hydrolase</fullName>
    </submittedName>
</protein>
<evidence type="ECO:0000313" key="3">
    <source>
        <dbReference type="Proteomes" id="UP000644699"/>
    </source>
</evidence>
<dbReference type="Gene3D" id="3.60.15.10">
    <property type="entry name" value="Ribonuclease Z/Hydroxyacylglutathione hydrolase-like"/>
    <property type="match status" value="1"/>
</dbReference>
<keyword evidence="1" id="KW-0732">Signal</keyword>
<sequence>MPRFRLLLALLALLALSPLAEAQSPPDGAGSGRSQPSTCHAVAEALPTATFVALKREARPRLAAGERRDEVRITFIQHATYLIESPDGVTIATDYTGNAGGIVPRVATMNKAHSTHYTNHPDPGIEHVLRGWNPEGGPARHYLTVGDVLVRNVPSDIRLWGGGMEKDGNSIFVFETAGLCIGHLGHLHEKLTDAQFAEIGRLDIVMVPVDGSWTMSQEGMAAMVARLQSRLVLPMHNFRGRMDRFLAQLPDFAVERRASPSLAVSLRSLPKRPTVVLLEGI</sequence>
<proteinExistence type="predicted"/>
<feature type="chain" id="PRO_5036880308" evidence="1">
    <location>
        <begin position="23"/>
        <end position="281"/>
    </location>
</feature>
<evidence type="ECO:0000313" key="2">
    <source>
        <dbReference type="EMBL" id="GGD94446.1"/>
    </source>
</evidence>
<evidence type="ECO:0000256" key="1">
    <source>
        <dbReference type="SAM" id="SignalP"/>
    </source>
</evidence>
<comment type="caution">
    <text evidence="2">The sequence shown here is derived from an EMBL/GenBank/DDBJ whole genome shotgun (WGS) entry which is preliminary data.</text>
</comment>
<gene>
    <name evidence="2" type="ORF">GCM10011390_11510</name>
</gene>
<dbReference type="PANTHER" id="PTHR39189:SF1">
    <property type="entry name" value="UPF0173 METAL-DEPENDENT HYDROLASE YTKL"/>
    <property type="match status" value="1"/>
</dbReference>
<dbReference type="SUPFAM" id="SSF56281">
    <property type="entry name" value="Metallo-hydrolase/oxidoreductase"/>
    <property type="match status" value="1"/>
</dbReference>
<dbReference type="AlphaFoldDB" id="A0A916ZGJ2"/>
<reference evidence="2" key="1">
    <citation type="journal article" date="2014" name="Int. J. Syst. Evol. Microbiol.">
        <title>Complete genome sequence of Corynebacterium casei LMG S-19264T (=DSM 44701T), isolated from a smear-ripened cheese.</title>
        <authorList>
            <consortium name="US DOE Joint Genome Institute (JGI-PGF)"/>
            <person name="Walter F."/>
            <person name="Albersmeier A."/>
            <person name="Kalinowski J."/>
            <person name="Ruckert C."/>
        </authorList>
    </citation>
    <scope>NUCLEOTIDE SEQUENCE</scope>
    <source>
        <strain evidence="2">CGMCC 1.15367</strain>
    </source>
</reference>
<dbReference type="RefSeq" id="WP_188907214.1">
    <property type="nucleotide sequence ID" value="NZ_BMIQ01000001.1"/>
</dbReference>